<evidence type="ECO:0000259" key="8">
    <source>
        <dbReference type="PROSITE" id="PS50850"/>
    </source>
</evidence>
<feature type="transmembrane region" description="Helical" evidence="7">
    <location>
        <begin position="560"/>
        <end position="581"/>
    </location>
</feature>
<feature type="transmembrane region" description="Helical" evidence="7">
    <location>
        <begin position="284"/>
        <end position="303"/>
    </location>
</feature>
<dbReference type="Pfam" id="PF07690">
    <property type="entry name" value="MFS_1"/>
    <property type="match status" value="1"/>
</dbReference>
<feature type="transmembrane region" description="Helical" evidence="7">
    <location>
        <begin position="170"/>
        <end position="186"/>
    </location>
</feature>
<evidence type="ECO:0000313" key="11">
    <source>
        <dbReference type="Proteomes" id="UP000000559"/>
    </source>
</evidence>
<dbReference type="GeneID" id="3647088"/>
<feature type="transmembrane region" description="Helical" evidence="7">
    <location>
        <begin position="192"/>
        <end position="212"/>
    </location>
</feature>
<feature type="transmembrane region" description="Helical" evidence="7">
    <location>
        <begin position="474"/>
        <end position="493"/>
    </location>
</feature>
<evidence type="ECO:0000256" key="5">
    <source>
        <dbReference type="ARBA" id="ARBA00022989"/>
    </source>
</evidence>
<keyword evidence="5 7" id="KW-1133">Transmembrane helix</keyword>
<dbReference type="eggNOG" id="KOG0253">
    <property type="taxonomic scope" value="Eukaryota"/>
</dbReference>
<dbReference type="VEuPathDB" id="FungiDB:CR_09700W_A"/>
<dbReference type="OrthoDB" id="4139357at2759"/>
<evidence type="ECO:0000256" key="3">
    <source>
        <dbReference type="ARBA" id="ARBA00022448"/>
    </source>
</evidence>
<evidence type="ECO:0000256" key="4">
    <source>
        <dbReference type="ARBA" id="ARBA00022692"/>
    </source>
</evidence>
<dbReference type="Proteomes" id="UP000000559">
    <property type="component" value="Chromosome R"/>
</dbReference>
<evidence type="ECO:0000256" key="2">
    <source>
        <dbReference type="ARBA" id="ARBA00008335"/>
    </source>
</evidence>
<dbReference type="AlphaFoldDB" id="A0A1D8PU21"/>
<feature type="domain" description="Major facilitator superfamily (MFS) profile" evidence="8">
    <location>
        <begin position="92"/>
        <end position="584"/>
    </location>
</feature>
<keyword evidence="3" id="KW-0813">Transport</keyword>
<comment type="similarity">
    <text evidence="2">Belongs to the major facilitator superfamily.</text>
</comment>
<evidence type="ECO:0000256" key="7">
    <source>
        <dbReference type="SAM" id="Phobius"/>
    </source>
</evidence>
<evidence type="ECO:0000313" key="9">
    <source>
        <dbReference type="CGD" id="CAL0000189350"/>
    </source>
</evidence>
<dbReference type="CDD" id="cd17316">
    <property type="entry name" value="MFS_SV2_like"/>
    <property type="match status" value="1"/>
</dbReference>
<dbReference type="InterPro" id="IPR036259">
    <property type="entry name" value="MFS_trans_sf"/>
</dbReference>
<keyword evidence="6 7" id="KW-0472">Membrane</keyword>
<organism evidence="10 11">
    <name type="scientific">Candida albicans (strain SC5314 / ATCC MYA-2876)</name>
    <name type="common">Yeast</name>
    <dbReference type="NCBI Taxonomy" id="237561"/>
    <lineage>
        <taxon>Eukaryota</taxon>
        <taxon>Fungi</taxon>
        <taxon>Dikarya</taxon>
        <taxon>Ascomycota</taxon>
        <taxon>Saccharomycotina</taxon>
        <taxon>Pichiomycetes</taxon>
        <taxon>Debaryomycetaceae</taxon>
        <taxon>Candida/Lodderomyces clade</taxon>
        <taxon>Candida</taxon>
    </lineage>
</organism>
<evidence type="ECO:0000256" key="1">
    <source>
        <dbReference type="ARBA" id="ARBA00004141"/>
    </source>
</evidence>
<feature type="transmembrane region" description="Helical" evidence="7">
    <location>
        <begin position="532"/>
        <end position="554"/>
    </location>
</feature>
<keyword evidence="11" id="KW-1185">Reference proteome</keyword>
<feature type="transmembrane region" description="Helical" evidence="7">
    <location>
        <begin position="448"/>
        <end position="467"/>
    </location>
</feature>
<sequence>MTIQSSISSSNQSITPKTKLTNLELELELELEEEEGEEQPQEVQEINSTSFSSSITFGLYDESDGDKAYLAKSKLIAESIQSIGFGKYQIGLFFVAGFGWLSDNAWPVATSLILPRLNEINGVHPPPPSSSSSSSSSPNKGPYLMLAQNLGLLLGAAFWSISSDIIGRKWAFNLTFLITGIWAIIGGSSPNFIALCCFEAFWSFGVGGNLSVDSAIFLEALPSSYQWLLTVMSAWWAIGQIVVNLISWGLIANFSCPTIDNDVGSGSGSGNIICYKEDNKGWRYFLFTMGGLTLLMFFARFAFQIFESPRYYLARGDSIKTIETLEKIAKINGKTCPITIKDLQDIDELYDESELEKETETETDTTTTTTKKNNRLIKEKLKKYNLSHVRQCFTTSKKMTLSIILVVWLWGVIGLAFPLYNAFIPSYLESRGDANKPLTVHETYRNTLIISILGIPGSLIGGILVELKIGRKGTLFLSLILTGIFLFGSTTAKTSKANLAWNCMFSFMSTIMYGVLYAYTPEVFYSQIRGTAIGLAASFNRIMGVFAPIIAIYADLTTSAPIFVSGALFIFAGILSLCCPYEPRGKPSY</sequence>
<dbReference type="SUPFAM" id="SSF103473">
    <property type="entry name" value="MFS general substrate transporter"/>
    <property type="match status" value="1"/>
</dbReference>
<dbReference type="PANTHER" id="PTHR23511:SF12">
    <property type="entry name" value="TRANSPORTER, PUTATIVE (AFU_ORTHOLOGUE AFUA_7G01740)-RELATED"/>
    <property type="match status" value="1"/>
</dbReference>
<keyword evidence="4 7" id="KW-0812">Transmembrane</keyword>
<reference evidence="10 11" key="1">
    <citation type="journal article" date="2004" name="Proc. Natl. Acad. Sci. U.S.A.">
        <title>The diploid genome sequence of Candida albicans.</title>
        <authorList>
            <person name="Jones T."/>
            <person name="Federspiel N.A."/>
            <person name="Chibana H."/>
            <person name="Dungan J."/>
            <person name="Kalman S."/>
            <person name="Magee B.B."/>
            <person name="Newport G."/>
            <person name="Thorstenson Y.R."/>
            <person name="Agabian N."/>
            <person name="Magee P.T."/>
            <person name="Davis R.W."/>
            <person name="Scherer S."/>
        </authorList>
    </citation>
    <scope>NUCLEOTIDE SEQUENCE [LARGE SCALE GENOMIC DNA]</scope>
    <source>
        <strain evidence="11">SC5314 / ATCC MYA-2876</strain>
    </source>
</reference>
<comment type="subcellular location">
    <subcellularLocation>
        <location evidence="1">Membrane</location>
        <topology evidence="1">Multi-pass membrane protein</topology>
    </subcellularLocation>
</comment>
<evidence type="ECO:0000256" key="6">
    <source>
        <dbReference type="ARBA" id="ARBA00023136"/>
    </source>
</evidence>
<feature type="transmembrane region" description="Helical" evidence="7">
    <location>
        <begin position="403"/>
        <end position="428"/>
    </location>
</feature>
<dbReference type="PANTHER" id="PTHR23511">
    <property type="entry name" value="SYNAPTIC VESICLE GLYCOPROTEIN 2"/>
    <property type="match status" value="1"/>
</dbReference>
<dbReference type="InterPro" id="IPR011701">
    <property type="entry name" value="MFS"/>
</dbReference>
<feature type="transmembrane region" description="Helical" evidence="7">
    <location>
        <begin position="224"/>
        <end position="251"/>
    </location>
</feature>
<dbReference type="GO" id="GO:0022857">
    <property type="term" value="F:transmembrane transporter activity"/>
    <property type="evidence" value="ECO:0007669"/>
    <property type="project" value="InterPro"/>
</dbReference>
<dbReference type="PROSITE" id="PS50850">
    <property type="entry name" value="MFS"/>
    <property type="match status" value="1"/>
</dbReference>
<protein>
    <recommendedName>
        <fullName evidence="8">Major facilitator superfamily (MFS) profile domain-containing protein</fullName>
    </recommendedName>
</protein>
<dbReference type="GO" id="GO:0016020">
    <property type="term" value="C:membrane"/>
    <property type="evidence" value="ECO:0000318"/>
    <property type="project" value="GO_Central"/>
</dbReference>
<dbReference type="KEGG" id="cal:CAALFM_CR09700WA"/>
<gene>
    <name evidence="10" type="ordered locus">CAALFM_CR09700WA</name>
    <name evidence="9" type="ordered locus">orf19.6592</name>
</gene>
<name>A0A1D8PU21_CANAL</name>
<dbReference type="FunFam" id="1.20.1250.20:FF:000171">
    <property type="entry name" value="MFS general substrate transporter"/>
    <property type="match status" value="1"/>
</dbReference>
<dbReference type="InParanoid" id="A0A1D8PU21"/>
<evidence type="ECO:0000313" key="10">
    <source>
        <dbReference type="EMBL" id="AOW31627.1"/>
    </source>
</evidence>
<reference evidence="10 11" key="3">
    <citation type="journal article" date="2013" name="Genome Biol.">
        <title>Assembly of a phased diploid Candida albicans genome facilitates allele-specific measurements and provides a simple model for repeat and indel structure.</title>
        <authorList>
            <person name="Muzzey D."/>
            <person name="Schwartz K."/>
            <person name="Weissman J.S."/>
            <person name="Sherlock G."/>
        </authorList>
    </citation>
    <scope>NUCLEOTIDE SEQUENCE [LARGE SCALE GENOMIC DNA]</scope>
    <source>
        <strain evidence="11">SC5314 / ATCC MYA-2876</strain>
    </source>
</reference>
<accession>A0A1D8PU21</accession>
<proteinExistence type="inferred from homology"/>
<dbReference type="CGD" id="CAL0000189350">
    <property type="gene designation" value="orf19.6592"/>
</dbReference>
<dbReference type="InterPro" id="IPR020846">
    <property type="entry name" value="MFS_dom"/>
</dbReference>
<feature type="transmembrane region" description="Helical" evidence="7">
    <location>
        <begin position="143"/>
        <end position="161"/>
    </location>
</feature>
<dbReference type="STRING" id="237561.A0A1D8PU21"/>
<dbReference type="SMR" id="A0A1D8PU21"/>
<dbReference type="OMA" id="LLWFIWM"/>
<dbReference type="RefSeq" id="XP_711294.1">
    <property type="nucleotide sequence ID" value="XM_706202.1"/>
</dbReference>
<feature type="transmembrane region" description="Helical" evidence="7">
    <location>
        <begin position="499"/>
        <end position="520"/>
    </location>
</feature>
<dbReference type="EMBL" id="CP017630">
    <property type="protein sequence ID" value="AOW31627.1"/>
    <property type="molecule type" value="Genomic_DNA"/>
</dbReference>
<dbReference type="Gene3D" id="1.20.1250.20">
    <property type="entry name" value="MFS general substrate transporter like domains"/>
    <property type="match status" value="1"/>
</dbReference>
<reference evidence="10 11" key="2">
    <citation type="journal article" date="2007" name="Genome Biol.">
        <title>Assembly of the Candida albicans genome into sixteen supercontigs aligned on the eight chromosomes.</title>
        <authorList>
            <person name="van het Hoog M."/>
            <person name="Rast T.J."/>
            <person name="Martchenko M."/>
            <person name="Grindle S."/>
            <person name="Dignard D."/>
            <person name="Hogues H."/>
            <person name="Cuomo C."/>
            <person name="Berriman M."/>
            <person name="Scherer S."/>
            <person name="Magee B.B."/>
            <person name="Whiteway M."/>
            <person name="Chibana H."/>
            <person name="Nantel A."/>
            <person name="Magee P.T."/>
        </authorList>
    </citation>
    <scope>GENOME REANNOTATION</scope>
    <source>
        <strain evidence="11">SC5314 / ATCC MYA-2876</strain>
    </source>
</reference>